<accession>A0A640KUK1</accession>
<dbReference type="Proteomes" id="UP000419144">
    <property type="component" value="Unassembled WGS sequence"/>
</dbReference>
<reference evidence="2" key="1">
    <citation type="submission" date="2019-11" db="EMBL/GenBank/DDBJ databases">
        <title>Leishmania tarentolae CDS.</title>
        <authorList>
            <person name="Goto Y."/>
            <person name="Yamagishi J."/>
        </authorList>
    </citation>
    <scope>NUCLEOTIDE SEQUENCE [LARGE SCALE GENOMIC DNA]</scope>
    <source>
        <strain evidence="2">Parrot Tar II</strain>
    </source>
</reference>
<name>A0A640KUK1_LEITA</name>
<dbReference type="InterPro" id="IPR038765">
    <property type="entry name" value="Papain-like_cys_pep_sf"/>
</dbReference>
<dbReference type="Gene3D" id="3.90.1720.10">
    <property type="entry name" value="endopeptidase domain like (from Nostoc punctiforme)"/>
    <property type="match status" value="1"/>
</dbReference>
<organism evidence="2 3">
    <name type="scientific">Leishmania tarentolae</name>
    <name type="common">Sauroleishmania tarentolae</name>
    <dbReference type="NCBI Taxonomy" id="5689"/>
    <lineage>
        <taxon>Eukaryota</taxon>
        <taxon>Discoba</taxon>
        <taxon>Euglenozoa</taxon>
        <taxon>Kinetoplastea</taxon>
        <taxon>Metakinetoplastina</taxon>
        <taxon>Trypanosomatida</taxon>
        <taxon>Trypanosomatidae</taxon>
        <taxon>Leishmaniinae</taxon>
        <taxon>Leishmania</taxon>
        <taxon>lizard Leishmania</taxon>
    </lineage>
</organism>
<comment type="caution">
    <text evidence="2">The sequence shown here is derived from an EMBL/GenBank/DDBJ whole genome shotgun (WGS) entry which is preliminary data.</text>
</comment>
<dbReference type="SUPFAM" id="SSF54001">
    <property type="entry name" value="Cysteine proteinases"/>
    <property type="match status" value="1"/>
</dbReference>
<proteinExistence type="predicted"/>
<dbReference type="EMBL" id="BLBS01000056">
    <property type="protein sequence ID" value="GET93038.1"/>
    <property type="molecule type" value="Genomic_DNA"/>
</dbReference>
<keyword evidence="3" id="KW-1185">Reference proteome</keyword>
<feature type="transmembrane region" description="Helical" evidence="1">
    <location>
        <begin position="617"/>
        <end position="635"/>
    </location>
</feature>
<dbReference type="AlphaFoldDB" id="A0A640KUK1"/>
<dbReference type="VEuPathDB" id="TriTrypDB:LtaPh_3551500"/>
<keyword evidence="1" id="KW-1133">Transmembrane helix</keyword>
<evidence type="ECO:0000313" key="3">
    <source>
        <dbReference type="Proteomes" id="UP000419144"/>
    </source>
</evidence>
<feature type="transmembrane region" description="Helical" evidence="1">
    <location>
        <begin position="566"/>
        <end position="585"/>
    </location>
</feature>
<dbReference type="OrthoDB" id="270584at2759"/>
<evidence type="ECO:0000256" key="1">
    <source>
        <dbReference type="SAM" id="Phobius"/>
    </source>
</evidence>
<gene>
    <name evidence="2" type="ORF">LtaPh_3551500</name>
</gene>
<protein>
    <submittedName>
        <fullName evidence="2">Uncharacterized protein</fullName>
    </submittedName>
</protein>
<keyword evidence="1" id="KW-0812">Transmembrane</keyword>
<evidence type="ECO:0000313" key="2">
    <source>
        <dbReference type="EMBL" id="GET93038.1"/>
    </source>
</evidence>
<feature type="transmembrane region" description="Helical" evidence="1">
    <location>
        <begin position="513"/>
        <end position="531"/>
    </location>
</feature>
<sequence>MNSEQSSPSFAHVRSGDILFMNRKCLAMKDPLVMLLCGLSKTENRFDHVGMILKISEDELRNYPEARKRVVELSPSGTYVLETNMRGITLYAAERRVRRTTAAEIASRTVHVGDTEKQQQVQKALLEQMESMYSIPYKNEIAPLFPSICTPPDKMDRVRAAHKFNTLRLEVGALTEMANTYPSQAGVYRAIARKYQSAQSFLLSTYFPHLSSTSLTDALAVDWCKGHYWIDGVNDADKMVCSELICNLWHRVGLTVGYLPASSIRPFDLLDNERFNFVSAASELGELVPIRISKPYARYWKTNSGGAPPTMRSATAAQAATAEDERLAFYNDVFTGSGLPPVASLGAAAASPEPLPSRWVVQSNTRNDVIPNLWFRVFSSGVLFAACAVPCAPLTMRWIEGQVGLFLVRGSVWSVTCGVFARNMLFAAVQALVLAGAAHRHNVSGEELIMGSHTRSKLVDTRHPYYNTVALYSLSALVAHVATTPLSNANISYHFGPVSPGPISMRRLSKGTVLLSPAALLLPFQAFWLSWYETAGSFIVPTPSSVWRPREDLLTRPEWPHYRSDALIGAFVATLLTDTLLYPVATWTTRRFMKDLYKPQRPPSFGRSLYAGYRYRLLSNVVILSTSTAYLYGLGSI</sequence>
<keyword evidence="1" id="KW-0472">Membrane</keyword>